<accession>A0A0M0KGP5</accession>
<evidence type="ECO:0000313" key="1">
    <source>
        <dbReference type="EMBL" id="KOO37593.1"/>
    </source>
</evidence>
<protein>
    <submittedName>
        <fullName evidence="1">Uncharacterized protein</fullName>
    </submittedName>
</protein>
<dbReference type="EMBL" id="LILD01000001">
    <property type="protein sequence ID" value="KOO37593.1"/>
    <property type="molecule type" value="Genomic_DNA"/>
</dbReference>
<comment type="caution">
    <text evidence="1">The sequence shown here is derived from an EMBL/GenBank/DDBJ whole genome shotgun (WGS) entry which is preliminary data.</text>
</comment>
<dbReference type="GeneID" id="87599324"/>
<dbReference type="OMA" id="CREMERP"/>
<proteinExistence type="predicted"/>
<dbReference type="AlphaFoldDB" id="A0A0M0KGP5"/>
<dbReference type="RefSeq" id="WP_010899903.1">
    <property type="nucleotide sequence ID" value="NZ_CP040441.1"/>
</dbReference>
<dbReference type="PATRIC" id="fig|136160.3.peg.407"/>
<gene>
    <name evidence="1" type="ORF">AMD02_01090</name>
</gene>
<name>A0A0M0KGP5_ALKHA</name>
<sequence>MRKGWIACMVALTCLVGCREMERPQAQGLNERPAGQVTYGLLGPGPANYDNIYKRSIAPDAREQNSGPSFRTAYETRPTIATDIETIRSIIQDEHGLRSSMVMTAGSHAWVNVEFPRNMKKEQRNKIMNDLREDMQRQIPRYQVHLSQKGG</sequence>
<reference evidence="1" key="1">
    <citation type="submission" date="2015-08" db="EMBL/GenBank/DDBJ databases">
        <title>Complete DNA Sequence of Pseudomonas syringae pv. actinidiae, the Causal Agent of Kiwifruit Canker Disease.</title>
        <authorList>
            <person name="Rikkerink E.H.A."/>
            <person name="Fineran P.C."/>
        </authorList>
    </citation>
    <scope>NUCLEOTIDE SEQUENCE</scope>
    <source>
        <strain evidence="1">DSM 13666</strain>
    </source>
</reference>
<organism evidence="1">
    <name type="scientific">Halalkalibacterium halodurans</name>
    <name type="common">Bacillus halodurans</name>
    <dbReference type="NCBI Taxonomy" id="86665"/>
    <lineage>
        <taxon>Bacteria</taxon>
        <taxon>Bacillati</taxon>
        <taxon>Bacillota</taxon>
        <taxon>Bacilli</taxon>
        <taxon>Bacillales</taxon>
        <taxon>Bacillaceae</taxon>
        <taxon>Halalkalibacterium (ex Joshi et al. 2022)</taxon>
    </lineage>
</organism>